<protein>
    <recommendedName>
        <fullName evidence="2">prephenate dehydratase</fullName>
        <ecNumber evidence="2">4.2.1.51</ecNumber>
    </recommendedName>
</protein>
<dbReference type="InterPro" id="IPR045865">
    <property type="entry name" value="ACT-like_dom_sf"/>
</dbReference>
<gene>
    <name evidence="11" type="ORF">SAMN02745166_02913</name>
</gene>
<dbReference type="SUPFAM" id="SSF55021">
    <property type="entry name" value="ACT-like"/>
    <property type="match status" value="1"/>
</dbReference>
<dbReference type="Proteomes" id="UP000190774">
    <property type="component" value="Unassembled WGS sequence"/>
</dbReference>
<dbReference type="PROSITE" id="PS51671">
    <property type="entry name" value="ACT"/>
    <property type="match status" value="1"/>
</dbReference>
<dbReference type="InterPro" id="IPR002912">
    <property type="entry name" value="ACT_dom"/>
</dbReference>
<evidence type="ECO:0000256" key="8">
    <source>
        <dbReference type="PIRSR" id="PIRSR001500-2"/>
    </source>
</evidence>
<evidence type="ECO:0000256" key="7">
    <source>
        <dbReference type="ARBA" id="ARBA00047848"/>
    </source>
</evidence>
<proteinExistence type="predicted"/>
<evidence type="ECO:0000256" key="3">
    <source>
        <dbReference type="ARBA" id="ARBA00022605"/>
    </source>
</evidence>
<name>A0A1T4YDK9_9BACT</name>
<dbReference type="GO" id="GO:0005737">
    <property type="term" value="C:cytoplasm"/>
    <property type="evidence" value="ECO:0007669"/>
    <property type="project" value="TreeGrafter"/>
</dbReference>
<dbReference type="SUPFAM" id="SSF53850">
    <property type="entry name" value="Periplasmic binding protein-like II"/>
    <property type="match status" value="1"/>
</dbReference>
<evidence type="ECO:0000313" key="11">
    <source>
        <dbReference type="EMBL" id="SKA99345.1"/>
    </source>
</evidence>
<dbReference type="PANTHER" id="PTHR21022">
    <property type="entry name" value="PREPHENATE DEHYDRATASE P PROTEIN"/>
    <property type="match status" value="1"/>
</dbReference>
<dbReference type="GO" id="GO:0004664">
    <property type="term" value="F:prephenate dehydratase activity"/>
    <property type="evidence" value="ECO:0007669"/>
    <property type="project" value="UniProtKB-EC"/>
</dbReference>
<dbReference type="EC" id="4.2.1.51" evidence="2"/>
<keyword evidence="4" id="KW-0057">Aromatic amino acid biosynthesis</keyword>
<feature type="domain" description="ACT" evidence="10">
    <location>
        <begin position="199"/>
        <end position="276"/>
    </location>
</feature>
<evidence type="ECO:0000256" key="6">
    <source>
        <dbReference type="ARBA" id="ARBA00023239"/>
    </source>
</evidence>
<dbReference type="PROSITE" id="PS51171">
    <property type="entry name" value="PREPHENATE_DEHYDR_3"/>
    <property type="match status" value="1"/>
</dbReference>
<dbReference type="EMBL" id="FUYE01000009">
    <property type="protein sequence ID" value="SKA99345.1"/>
    <property type="molecule type" value="Genomic_DNA"/>
</dbReference>
<evidence type="ECO:0000256" key="2">
    <source>
        <dbReference type="ARBA" id="ARBA00013147"/>
    </source>
</evidence>
<dbReference type="UniPathway" id="UPA00121">
    <property type="reaction ID" value="UER00345"/>
</dbReference>
<dbReference type="Pfam" id="PF01842">
    <property type="entry name" value="ACT"/>
    <property type="match status" value="1"/>
</dbReference>
<dbReference type="Gene3D" id="3.40.190.10">
    <property type="entry name" value="Periplasmic binding protein-like II"/>
    <property type="match status" value="2"/>
</dbReference>
<evidence type="ECO:0000256" key="4">
    <source>
        <dbReference type="ARBA" id="ARBA00023141"/>
    </source>
</evidence>
<dbReference type="OrthoDB" id="9802281at2"/>
<evidence type="ECO:0000313" key="12">
    <source>
        <dbReference type="Proteomes" id="UP000190774"/>
    </source>
</evidence>
<dbReference type="InterPro" id="IPR008242">
    <property type="entry name" value="Chor_mutase/pphenate_deHydtase"/>
</dbReference>
<evidence type="ECO:0000259" key="9">
    <source>
        <dbReference type="PROSITE" id="PS51171"/>
    </source>
</evidence>
<reference evidence="12" key="1">
    <citation type="submission" date="2017-02" db="EMBL/GenBank/DDBJ databases">
        <authorList>
            <person name="Varghese N."/>
            <person name="Submissions S."/>
        </authorList>
    </citation>
    <scope>NUCLEOTIDE SEQUENCE [LARGE SCALE GENOMIC DNA]</scope>
    <source>
        <strain evidence="12">ATCC 700200</strain>
    </source>
</reference>
<keyword evidence="5" id="KW-0584">Phenylalanine biosynthesis</keyword>
<dbReference type="CDD" id="cd04905">
    <property type="entry name" value="ACT_CM-PDT"/>
    <property type="match status" value="1"/>
</dbReference>
<evidence type="ECO:0000259" key="10">
    <source>
        <dbReference type="PROSITE" id="PS51671"/>
    </source>
</evidence>
<dbReference type="InterPro" id="IPR001086">
    <property type="entry name" value="Preph_deHydtase"/>
</dbReference>
<evidence type="ECO:0000256" key="5">
    <source>
        <dbReference type="ARBA" id="ARBA00023222"/>
    </source>
</evidence>
<feature type="domain" description="Prephenate dehydratase" evidence="9">
    <location>
        <begin position="12"/>
        <end position="186"/>
    </location>
</feature>
<dbReference type="RefSeq" id="WP_078814094.1">
    <property type="nucleotide sequence ID" value="NZ_FUYE01000009.1"/>
</dbReference>
<dbReference type="GO" id="GO:0009094">
    <property type="term" value="P:L-phenylalanine biosynthetic process"/>
    <property type="evidence" value="ECO:0007669"/>
    <property type="project" value="UniProtKB-UniPathway"/>
</dbReference>
<evidence type="ECO:0000256" key="1">
    <source>
        <dbReference type="ARBA" id="ARBA00004741"/>
    </source>
</evidence>
<dbReference type="AlphaFoldDB" id="A0A1T4YDK9"/>
<dbReference type="STRING" id="48467.SAMN02745166_02913"/>
<dbReference type="PANTHER" id="PTHR21022:SF19">
    <property type="entry name" value="PREPHENATE DEHYDRATASE-RELATED"/>
    <property type="match status" value="1"/>
</dbReference>
<keyword evidence="6" id="KW-0456">Lyase</keyword>
<accession>A0A1T4YDK9</accession>
<dbReference type="Gene3D" id="3.30.70.260">
    <property type="match status" value="1"/>
</dbReference>
<dbReference type="PIRSF" id="PIRSF001500">
    <property type="entry name" value="Chor_mut_pdt_Ppr"/>
    <property type="match status" value="1"/>
</dbReference>
<feature type="site" description="Essential for prephenate dehydratase activity" evidence="8">
    <location>
        <position position="179"/>
    </location>
</feature>
<sequence length="283" mass="30723">MSDPAHPSPIPSIACLGPEGSFSHLLTEKRFPTAQVQLKASIGEVFDFIASHPGALGIVPIENSSGGFIIDTVDRLVDERCQLHIMEELTLDVKLALLGKTGPEIQTIHSHAMPFFHCDEWLKLNYPHAKRVVEASTAKAAEKAATLAGAAAIGPRQNAVRHALEILHFPIAGEVPNITQFFLLGHQENPASTANNRTALVVELPDRPGSLCRFLTPLSEKAINMKRLESRPIRGQPNQYRFYIEIEGSPAEASVAAALDQTRADGAVIRSIGSYPAGRRFES</sequence>
<comment type="pathway">
    <text evidence="1">Amino-acid biosynthesis; L-phenylalanine biosynthesis; phenylpyruvate from prephenate: step 1/1.</text>
</comment>
<keyword evidence="3" id="KW-0028">Amino-acid biosynthesis</keyword>
<keyword evidence="12" id="KW-1185">Reference proteome</keyword>
<comment type="catalytic activity">
    <reaction evidence="7">
        <text>prephenate + H(+) = 3-phenylpyruvate + CO2 + H2O</text>
        <dbReference type="Rhea" id="RHEA:21648"/>
        <dbReference type="ChEBI" id="CHEBI:15377"/>
        <dbReference type="ChEBI" id="CHEBI:15378"/>
        <dbReference type="ChEBI" id="CHEBI:16526"/>
        <dbReference type="ChEBI" id="CHEBI:18005"/>
        <dbReference type="ChEBI" id="CHEBI:29934"/>
        <dbReference type="EC" id="4.2.1.51"/>
    </reaction>
</comment>
<dbReference type="Pfam" id="PF00800">
    <property type="entry name" value="PDT"/>
    <property type="match status" value="1"/>
</dbReference>
<organism evidence="11 12">
    <name type="scientific">Prosthecobacter debontii</name>
    <dbReference type="NCBI Taxonomy" id="48467"/>
    <lineage>
        <taxon>Bacteria</taxon>
        <taxon>Pseudomonadati</taxon>
        <taxon>Verrucomicrobiota</taxon>
        <taxon>Verrucomicrobiia</taxon>
        <taxon>Verrucomicrobiales</taxon>
        <taxon>Verrucomicrobiaceae</taxon>
        <taxon>Prosthecobacter</taxon>
    </lineage>
</organism>